<evidence type="ECO:0000313" key="2">
    <source>
        <dbReference type="Proteomes" id="UP000789759"/>
    </source>
</evidence>
<dbReference type="EMBL" id="CAJVQA010045210">
    <property type="protein sequence ID" value="CAG8817201.1"/>
    <property type="molecule type" value="Genomic_DNA"/>
</dbReference>
<sequence>FSLGGTHIIRNVQCPMLFGPMEWTGLDMGGPMSMSNVRANTGLDYE</sequence>
<proteinExistence type="predicted"/>
<gene>
    <name evidence="1" type="ORF">CPELLU_LOCUS19319</name>
</gene>
<dbReference type="AlphaFoldDB" id="A0A9N9PHK7"/>
<feature type="non-terminal residue" evidence="1">
    <location>
        <position position="46"/>
    </location>
</feature>
<evidence type="ECO:0000313" key="1">
    <source>
        <dbReference type="EMBL" id="CAG8817201.1"/>
    </source>
</evidence>
<dbReference type="Proteomes" id="UP000789759">
    <property type="component" value="Unassembled WGS sequence"/>
</dbReference>
<comment type="caution">
    <text evidence="1">The sequence shown here is derived from an EMBL/GenBank/DDBJ whole genome shotgun (WGS) entry which is preliminary data.</text>
</comment>
<organism evidence="1 2">
    <name type="scientific">Cetraspora pellucida</name>
    <dbReference type="NCBI Taxonomy" id="1433469"/>
    <lineage>
        <taxon>Eukaryota</taxon>
        <taxon>Fungi</taxon>
        <taxon>Fungi incertae sedis</taxon>
        <taxon>Mucoromycota</taxon>
        <taxon>Glomeromycotina</taxon>
        <taxon>Glomeromycetes</taxon>
        <taxon>Diversisporales</taxon>
        <taxon>Gigasporaceae</taxon>
        <taxon>Cetraspora</taxon>
    </lineage>
</organism>
<dbReference type="OrthoDB" id="10390966at2759"/>
<accession>A0A9N9PHK7</accession>
<keyword evidence="2" id="KW-1185">Reference proteome</keyword>
<name>A0A9N9PHK7_9GLOM</name>
<feature type="non-terminal residue" evidence="1">
    <location>
        <position position="1"/>
    </location>
</feature>
<protein>
    <submittedName>
        <fullName evidence="1">7213_t:CDS:1</fullName>
    </submittedName>
</protein>
<reference evidence="1" key="1">
    <citation type="submission" date="2021-06" db="EMBL/GenBank/DDBJ databases">
        <authorList>
            <person name="Kallberg Y."/>
            <person name="Tangrot J."/>
            <person name="Rosling A."/>
        </authorList>
    </citation>
    <scope>NUCLEOTIDE SEQUENCE</scope>
    <source>
        <strain evidence="1">FL966</strain>
    </source>
</reference>